<sequence length="103" mass="11879">MTEGDTRVEKENKKLGEFGEHTLVNVRTIFNVNVAEERVETNASGRIIYQGWAVVGSSEAESVWLISQLNYDGNGFFKERVWAEGEDTFDKIWDDRATYNYSY</sequence>
<proteinExistence type="predicted"/>
<gene>
    <name evidence="1" type="ORF">LCGC14_1993400</name>
</gene>
<accession>A0A0F9I2K3</accession>
<reference evidence="1" key="1">
    <citation type="journal article" date="2015" name="Nature">
        <title>Complex archaea that bridge the gap between prokaryotes and eukaryotes.</title>
        <authorList>
            <person name="Spang A."/>
            <person name="Saw J.H."/>
            <person name="Jorgensen S.L."/>
            <person name="Zaremba-Niedzwiedzka K."/>
            <person name="Martijn J."/>
            <person name="Lind A.E."/>
            <person name="van Eijk R."/>
            <person name="Schleper C."/>
            <person name="Guy L."/>
            <person name="Ettema T.J."/>
        </authorList>
    </citation>
    <scope>NUCLEOTIDE SEQUENCE</scope>
</reference>
<evidence type="ECO:0000313" key="1">
    <source>
        <dbReference type="EMBL" id="KKL81577.1"/>
    </source>
</evidence>
<dbReference type="AlphaFoldDB" id="A0A0F9I2K3"/>
<name>A0A0F9I2K3_9ZZZZ</name>
<organism evidence="1">
    <name type="scientific">marine sediment metagenome</name>
    <dbReference type="NCBI Taxonomy" id="412755"/>
    <lineage>
        <taxon>unclassified sequences</taxon>
        <taxon>metagenomes</taxon>
        <taxon>ecological metagenomes</taxon>
    </lineage>
</organism>
<protein>
    <submittedName>
        <fullName evidence="1">Uncharacterized protein</fullName>
    </submittedName>
</protein>
<comment type="caution">
    <text evidence="1">The sequence shown here is derived from an EMBL/GenBank/DDBJ whole genome shotgun (WGS) entry which is preliminary data.</text>
</comment>
<dbReference type="EMBL" id="LAZR01022522">
    <property type="protein sequence ID" value="KKL81577.1"/>
    <property type="molecule type" value="Genomic_DNA"/>
</dbReference>